<accession>A0A3P8BZJ2</accession>
<dbReference type="Gene3D" id="3.40.50.300">
    <property type="entry name" value="P-loop containing nucleotide triphosphate hydrolases"/>
    <property type="match status" value="1"/>
</dbReference>
<gene>
    <name evidence="1" type="ORF">HPBE_LOCUS9629</name>
</gene>
<reference evidence="3" key="2">
    <citation type="submission" date="2019-09" db="UniProtKB">
        <authorList>
            <consortium name="WormBaseParasite"/>
        </authorList>
    </citation>
    <scope>IDENTIFICATION</scope>
</reference>
<keyword evidence="2" id="KW-1185">Reference proteome</keyword>
<dbReference type="Proteomes" id="UP000050761">
    <property type="component" value="Unassembled WGS sequence"/>
</dbReference>
<dbReference type="InterPro" id="IPR027417">
    <property type="entry name" value="P-loop_NTPase"/>
</dbReference>
<evidence type="ECO:0000313" key="3">
    <source>
        <dbReference type="WBParaSite" id="HPBE_0000962801-mRNA-1"/>
    </source>
</evidence>
<accession>A0A183FPQ7</accession>
<dbReference type="SUPFAM" id="SSF52540">
    <property type="entry name" value="P-loop containing nucleoside triphosphate hydrolases"/>
    <property type="match status" value="1"/>
</dbReference>
<evidence type="ECO:0000313" key="1">
    <source>
        <dbReference type="EMBL" id="VDO81608.1"/>
    </source>
</evidence>
<dbReference type="WBParaSite" id="HPBE_0000962801-mRNA-1">
    <property type="protein sequence ID" value="HPBE_0000962801-mRNA-1"/>
    <property type="gene ID" value="HPBE_0000962801"/>
</dbReference>
<name>A0A183FPQ7_HELPZ</name>
<proteinExistence type="predicted"/>
<reference evidence="1 2" key="1">
    <citation type="submission" date="2018-11" db="EMBL/GenBank/DDBJ databases">
        <authorList>
            <consortium name="Pathogen Informatics"/>
        </authorList>
    </citation>
    <scope>NUCLEOTIDE SEQUENCE [LARGE SCALE GENOMIC DNA]</scope>
</reference>
<evidence type="ECO:0000313" key="2">
    <source>
        <dbReference type="Proteomes" id="UP000050761"/>
    </source>
</evidence>
<organism evidence="2 3">
    <name type="scientific">Heligmosomoides polygyrus</name>
    <name type="common">Parasitic roundworm</name>
    <dbReference type="NCBI Taxonomy" id="6339"/>
    <lineage>
        <taxon>Eukaryota</taxon>
        <taxon>Metazoa</taxon>
        <taxon>Ecdysozoa</taxon>
        <taxon>Nematoda</taxon>
        <taxon>Chromadorea</taxon>
        <taxon>Rhabditida</taxon>
        <taxon>Rhabditina</taxon>
        <taxon>Rhabditomorpha</taxon>
        <taxon>Strongyloidea</taxon>
        <taxon>Heligmosomidae</taxon>
        <taxon>Heligmosomoides</taxon>
    </lineage>
</organism>
<protein>
    <submittedName>
        <fullName evidence="3">ResIII domain-containing protein</fullName>
    </submittedName>
</protein>
<dbReference type="EMBL" id="UZAH01026498">
    <property type="protein sequence ID" value="VDO81608.1"/>
    <property type="molecule type" value="Genomic_DNA"/>
</dbReference>
<sequence>MDVVCANRRPATNLDRPNGQQHYTNSVSYNGVVLRLQQDQIVAIKMSDAKHLVMGIQASYGTGKTIIGALIAACAARSTGALVVVIPTTNTAVAQFADTITRLHEYKDTTVVQFNSDMLSWKEPRQRQWIFLPY</sequence>
<dbReference type="AlphaFoldDB" id="A0A183FPQ7"/>